<keyword evidence="1" id="KW-0732">Signal</keyword>
<protein>
    <submittedName>
        <fullName evidence="2">Orotate phosphoribosyltransferase</fullName>
    </submittedName>
</protein>
<feature type="chain" id="PRO_5042284056" evidence="1">
    <location>
        <begin position="26"/>
        <end position="83"/>
    </location>
</feature>
<organism evidence="2 3">
    <name type="scientific">Dissostichus eleginoides</name>
    <name type="common">Patagonian toothfish</name>
    <name type="synonym">Dissostichus amissus</name>
    <dbReference type="NCBI Taxonomy" id="100907"/>
    <lineage>
        <taxon>Eukaryota</taxon>
        <taxon>Metazoa</taxon>
        <taxon>Chordata</taxon>
        <taxon>Craniata</taxon>
        <taxon>Vertebrata</taxon>
        <taxon>Euteleostomi</taxon>
        <taxon>Actinopterygii</taxon>
        <taxon>Neopterygii</taxon>
        <taxon>Teleostei</taxon>
        <taxon>Neoteleostei</taxon>
        <taxon>Acanthomorphata</taxon>
        <taxon>Eupercaria</taxon>
        <taxon>Perciformes</taxon>
        <taxon>Notothenioidei</taxon>
        <taxon>Nototheniidae</taxon>
        <taxon>Dissostichus</taxon>
    </lineage>
</organism>
<dbReference type="EMBL" id="JASDAP010000022">
    <property type="protein sequence ID" value="KAK1883777.1"/>
    <property type="molecule type" value="Genomic_DNA"/>
</dbReference>
<reference evidence="2" key="1">
    <citation type="submission" date="2023-04" db="EMBL/GenBank/DDBJ databases">
        <title>Chromosome-level genome of Chaenocephalus aceratus.</title>
        <authorList>
            <person name="Park H."/>
        </authorList>
    </citation>
    <scope>NUCLEOTIDE SEQUENCE</scope>
    <source>
        <strain evidence="2">DE</strain>
        <tissue evidence="2">Muscle</tissue>
    </source>
</reference>
<name>A0AAD9F039_DISEL</name>
<proteinExistence type="predicted"/>
<comment type="caution">
    <text evidence="2">The sequence shown here is derived from an EMBL/GenBank/DDBJ whole genome shotgun (WGS) entry which is preliminary data.</text>
</comment>
<feature type="signal peptide" evidence="1">
    <location>
        <begin position="1"/>
        <end position="25"/>
    </location>
</feature>
<evidence type="ECO:0000313" key="3">
    <source>
        <dbReference type="Proteomes" id="UP001228049"/>
    </source>
</evidence>
<accession>A0AAD9F039</accession>
<gene>
    <name evidence="2" type="ORF">KUDE01_022102</name>
</gene>
<evidence type="ECO:0000256" key="1">
    <source>
        <dbReference type="SAM" id="SignalP"/>
    </source>
</evidence>
<dbReference type="Proteomes" id="UP001228049">
    <property type="component" value="Unassembled WGS sequence"/>
</dbReference>
<keyword evidence="2" id="KW-0808">Transferase</keyword>
<keyword evidence="3" id="KW-1185">Reference proteome</keyword>
<keyword evidence="2" id="KW-0328">Glycosyltransferase</keyword>
<evidence type="ECO:0000313" key="2">
    <source>
        <dbReference type="EMBL" id="KAK1883777.1"/>
    </source>
</evidence>
<sequence>MTSALLSSSCFFFSCLLLGGGGVLARLGGIVCPGLSGRSLGLTTPLGMPLHGSLLRTDEAMEEVEKLSRELTEVQRLNISGVS</sequence>
<dbReference type="GO" id="GO:0016757">
    <property type="term" value="F:glycosyltransferase activity"/>
    <property type="evidence" value="ECO:0007669"/>
    <property type="project" value="UniProtKB-KW"/>
</dbReference>
<dbReference type="AlphaFoldDB" id="A0AAD9F039"/>